<evidence type="ECO:0000256" key="1">
    <source>
        <dbReference type="SAM" id="SignalP"/>
    </source>
</evidence>
<name>A0A420EDL7_9ALTE</name>
<organism evidence="2 3">
    <name type="scientific">Alginatibacterium sediminis</name>
    <dbReference type="NCBI Taxonomy" id="2164068"/>
    <lineage>
        <taxon>Bacteria</taxon>
        <taxon>Pseudomonadati</taxon>
        <taxon>Pseudomonadota</taxon>
        <taxon>Gammaproteobacteria</taxon>
        <taxon>Alteromonadales</taxon>
        <taxon>Alteromonadaceae</taxon>
        <taxon>Alginatibacterium</taxon>
    </lineage>
</organism>
<reference evidence="2 3" key="1">
    <citation type="submission" date="2018-09" db="EMBL/GenBank/DDBJ databases">
        <authorList>
            <person name="Wang Z."/>
        </authorList>
    </citation>
    <scope>NUCLEOTIDE SEQUENCE [LARGE SCALE GENOMIC DNA]</scope>
    <source>
        <strain evidence="2 3">ALS 81</strain>
    </source>
</reference>
<dbReference type="EMBL" id="RAQO01000005">
    <property type="protein sequence ID" value="RKF18829.1"/>
    <property type="molecule type" value="Genomic_DNA"/>
</dbReference>
<dbReference type="AlphaFoldDB" id="A0A420EDL7"/>
<accession>A0A420EDL7</accession>
<sequence length="214" mass="23672">MTRVPTMKILLFLTLIFSSSVYATIIKYDFGVNSSYQGEYLIKTTHNTDSVPIIGRNHKTYSTSVDIVVGGVTVHSGIGFTYYDAQTTDDKFLFTFRQSTAVPIINGYILKRFYYISYAPAGTFFDTNDGRPDSINQAQYDDFSIREFTLIDYALPNQSCRNNQACEFKEDTDGGGLGITVSTPQAASVPEPVTLASFLLGLIAVASRARKLNV</sequence>
<comment type="caution">
    <text evidence="2">The sequence shown here is derived from an EMBL/GenBank/DDBJ whole genome shotgun (WGS) entry which is preliminary data.</text>
</comment>
<evidence type="ECO:0000313" key="2">
    <source>
        <dbReference type="EMBL" id="RKF18829.1"/>
    </source>
</evidence>
<gene>
    <name evidence="2" type="ORF">DBZ36_10590</name>
</gene>
<protein>
    <submittedName>
        <fullName evidence="2">PEP-CTERM sorting domain-containing protein</fullName>
    </submittedName>
</protein>
<feature type="chain" id="PRO_5019116015" evidence="1">
    <location>
        <begin position="24"/>
        <end position="214"/>
    </location>
</feature>
<proteinExistence type="predicted"/>
<keyword evidence="1" id="KW-0732">Signal</keyword>
<keyword evidence="3" id="KW-1185">Reference proteome</keyword>
<feature type="signal peptide" evidence="1">
    <location>
        <begin position="1"/>
        <end position="23"/>
    </location>
</feature>
<dbReference type="Proteomes" id="UP000286482">
    <property type="component" value="Unassembled WGS sequence"/>
</dbReference>
<evidence type="ECO:0000313" key="3">
    <source>
        <dbReference type="Proteomes" id="UP000286482"/>
    </source>
</evidence>
<dbReference type="NCBIfam" id="TIGR02595">
    <property type="entry name" value="PEP_CTERM"/>
    <property type="match status" value="1"/>
</dbReference>
<dbReference type="InterPro" id="IPR013424">
    <property type="entry name" value="Ice-binding_C"/>
</dbReference>